<feature type="transmembrane region" description="Helical" evidence="11">
    <location>
        <begin position="199"/>
        <end position="227"/>
    </location>
</feature>
<comment type="subcellular location">
    <subcellularLocation>
        <location evidence="1">Cell membrane</location>
        <topology evidence="1">Multi-pass membrane protein</topology>
    </subcellularLocation>
</comment>
<feature type="transmembrane region" description="Helical" evidence="11">
    <location>
        <begin position="239"/>
        <end position="262"/>
    </location>
</feature>
<organism evidence="13 15">
    <name type="scientific">Microtus ochrogaster</name>
    <name type="common">Prairie vole</name>
    <dbReference type="NCBI Taxonomy" id="79684"/>
    <lineage>
        <taxon>Eukaryota</taxon>
        <taxon>Metazoa</taxon>
        <taxon>Chordata</taxon>
        <taxon>Craniata</taxon>
        <taxon>Vertebrata</taxon>
        <taxon>Euteleostomi</taxon>
        <taxon>Mammalia</taxon>
        <taxon>Eutheria</taxon>
        <taxon>Euarchontoglires</taxon>
        <taxon>Glires</taxon>
        <taxon>Rodentia</taxon>
        <taxon>Myomorpha</taxon>
        <taxon>Muroidea</taxon>
        <taxon>Cricetidae</taxon>
        <taxon>Arvicolinae</taxon>
        <taxon>Microtus</taxon>
    </lineage>
</organism>
<evidence type="ECO:0000256" key="11">
    <source>
        <dbReference type="SAM" id="Phobius"/>
    </source>
</evidence>
<keyword evidence="7" id="KW-0297">G-protein coupled receptor</keyword>
<keyword evidence="10" id="KW-0807">Transducer</keyword>
<dbReference type="RefSeq" id="XP_005347128.1">
    <property type="nucleotide sequence ID" value="XM_005347071.1"/>
</dbReference>
<dbReference type="AlphaFoldDB" id="A0A8J6GKM1"/>
<evidence type="ECO:0000256" key="1">
    <source>
        <dbReference type="ARBA" id="ARBA00004651"/>
    </source>
</evidence>
<evidence type="ECO:0000256" key="9">
    <source>
        <dbReference type="ARBA" id="ARBA00023170"/>
    </source>
</evidence>
<dbReference type="GeneID" id="101999224"/>
<dbReference type="PRINTS" id="PR00237">
    <property type="entry name" value="GPCRRHODOPSN"/>
</dbReference>
<gene>
    <name evidence="16" type="primary">LOC101999224</name>
    <name evidence="13" type="ORF">LTLLF_129735</name>
</gene>
<dbReference type="Proteomes" id="UP000694915">
    <property type="component" value="Chromosome 5"/>
</dbReference>
<dbReference type="PRINTS" id="PR00245">
    <property type="entry name" value="OLFACTORYR"/>
</dbReference>
<dbReference type="EMBL" id="JAATJU010020873">
    <property type="protein sequence ID" value="KAH0515441.1"/>
    <property type="molecule type" value="Genomic_DNA"/>
</dbReference>
<keyword evidence="8 11" id="KW-0472">Membrane</keyword>
<keyword evidence="4 11" id="KW-0812">Transmembrane</keyword>
<reference evidence="13" key="1">
    <citation type="submission" date="2020-03" db="EMBL/GenBank/DDBJ databases">
        <title>Studies in the Genomics of Life Span.</title>
        <authorList>
            <person name="Glass D."/>
        </authorList>
    </citation>
    <scope>NUCLEOTIDE SEQUENCE</scope>
    <source>
        <strain evidence="13">LTLLF</strain>
        <tissue evidence="13">Muscle</tissue>
    </source>
</reference>
<dbReference type="SUPFAM" id="SSF81321">
    <property type="entry name" value="Family A G protein-coupled receptor-like"/>
    <property type="match status" value="1"/>
</dbReference>
<keyword evidence="6 11" id="KW-1133">Transmembrane helix</keyword>
<dbReference type="PANTHER" id="PTHR48018">
    <property type="entry name" value="OLFACTORY RECEPTOR"/>
    <property type="match status" value="1"/>
</dbReference>
<dbReference type="FunFam" id="1.20.1070.10:FF:000004">
    <property type="entry name" value="Olfactory receptor"/>
    <property type="match status" value="1"/>
</dbReference>
<dbReference type="InterPro" id="IPR000276">
    <property type="entry name" value="GPCR_Rhodpsn"/>
</dbReference>
<protein>
    <submittedName>
        <fullName evidence="13 16">Olfactory receptor 145</fullName>
    </submittedName>
</protein>
<dbReference type="Gene3D" id="1.20.1070.10">
    <property type="entry name" value="Rhodopsin 7-helix transmembrane proteins"/>
    <property type="match status" value="1"/>
</dbReference>
<proteinExistence type="predicted"/>
<evidence type="ECO:0000313" key="14">
    <source>
        <dbReference type="Proteomes" id="UP000694915"/>
    </source>
</evidence>
<keyword evidence="14" id="KW-1185">Reference proteome</keyword>
<keyword evidence="3" id="KW-0716">Sensory transduction</keyword>
<name>A0A8J6GKM1_MICOH</name>
<dbReference type="GO" id="GO:0005886">
    <property type="term" value="C:plasma membrane"/>
    <property type="evidence" value="ECO:0007669"/>
    <property type="project" value="UniProtKB-SubCell"/>
</dbReference>
<evidence type="ECO:0000313" key="13">
    <source>
        <dbReference type="EMBL" id="KAH0515441.1"/>
    </source>
</evidence>
<evidence type="ECO:0000256" key="5">
    <source>
        <dbReference type="ARBA" id="ARBA00022725"/>
    </source>
</evidence>
<evidence type="ECO:0000256" key="10">
    <source>
        <dbReference type="ARBA" id="ARBA00023224"/>
    </source>
</evidence>
<feature type="transmembrane region" description="Helical" evidence="11">
    <location>
        <begin position="102"/>
        <end position="123"/>
    </location>
</feature>
<feature type="transmembrane region" description="Helical" evidence="11">
    <location>
        <begin position="62"/>
        <end position="82"/>
    </location>
</feature>
<dbReference type="GO" id="GO:0004984">
    <property type="term" value="F:olfactory receptor activity"/>
    <property type="evidence" value="ECO:0007669"/>
    <property type="project" value="InterPro"/>
</dbReference>
<feature type="transmembrane region" description="Helical" evidence="11">
    <location>
        <begin position="274"/>
        <end position="293"/>
    </location>
</feature>
<evidence type="ECO:0000256" key="7">
    <source>
        <dbReference type="ARBA" id="ARBA00023040"/>
    </source>
</evidence>
<evidence type="ECO:0000256" key="8">
    <source>
        <dbReference type="ARBA" id="ARBA00023136"/>
    </source>
</evidence>
<accession>A0A8J6GKM1</accession>
<evidence type="ECO:0000259" key="12">
    <source>
        <dbReference type="PROSITE" id="PS50262"/>
    </source>
</evidence>
<feature type="transmembrane region" description="Helical" evidence="11">
    <location>
        <begin position="31"/>
        <end position="55"/>
    </location>
</feature>
<reference evidence="16" key="2">
    <citation type="submission" date="2025-05" db="UniProtKB">
        <authorList>
            <consortium name="RefSeq"/>
        </authorList>
    </citation>
    <scope>IDENTIFICATION</scope>
</reference>
<dbReference type="Proteomes" id="UP000710432">
    <property type="component" value="Unassembled WGS sequence"/>
</dbReference>
<evidence type="ECO:0000256" key="4">
    <source>
        <dbReference type="ARBA" id="ARBA00022692"/>
    </source>
</evidence>
<dbReference type="Pfam" id="PF13853">
    <property type="entry name" value="7tm_4"/>
    <property type="match status" value="1"/>
</dbReference>
<keyword evidence="2" id="KW-1003">Cell membrane</keyword>
<dbReference type="PROSITE" id="PS50262">
    <property type="entry name" value="G_PROTEIN_RECEP_F1_2"/>
    <property type="match status" value="1"/>
</dbReference>
<keyword evidence="9 13" id="KW-0675">Receptor</keyword>
<dbReference type="OrthoDB" id="9611585at2759"/>
<dbReference type="InterPro" id="IPR000725">
    <property type="entry name" value="Olfact_rcpt"/>
</dbReference>
<feature type="domain" description="G-protein coupled receptors family 1 profile" evidence="12">
    <location>
        <begin position="45"/>
        <end position="291"/>
    </location>
</feature>
<sequence>MTRGMASENDSSVKEFILLGLTQQPELQLPLFFLFLGIYVVSIVGNLGLIVLYVLNPHLHTPMYYFLFNLSFTDLCYSSVIVPKMLVSFVKQNTISHAECMTQLFFFAFFVIDECYILTAMAYDRYAAICKPLLYQVTMSNQICHLMMVGVNVMGFVGAMAHIVCMLNLTFCDDIINHYMCDLPPLLKLSCTSTYINELVIYIVVGVNVTVPSLTIFISYTLILSNILGIHSAEGRSKAFSTCGSHVIAVSFFFGALAFMYLKPSSVSGDEDKVSTIFYTIVGPMLNPFIYSIRNKDVHIALKKTLKKSMFA</sequence>
<evidence type="ECO:0000313" key="15">
    <source>
        <dbReference type="Proteomes" id="UP000710432"/>
    </source>
</evidence>
<dbReference type="GO" id="GO:0004930">
    <property type="term" value="F:G protein-coupled receptor activity"/>
    <property type="evidence" value="ECO:0007669"/>
    <property type="project" value="UniProtKB-KW"/>
</dbReference>
<evidence type="ECO:0000256" key="2">
    <source>
        <dbReference type="ARBA" id="ARBA00022475"/>
    </source>
</evidence>
<dbReference type="InterPro" id="IPR017452">
    <property type="entry name" value="GPCR_Rhodpsn_7TM"/>
</dbReference>
<evidence type="ECO:0000256" key="3">
    <source>
        <dbReference type="ARBA" id="ARBA00022606"/>
    </source>
</evidence>
<feature type="transmembrane region" description="Helical" evidence="11">
    <location>
        <begin position="143"/>
        <end position="164"/>
    </location>
</feature>
<evidence type="ECO:0000256" key="6">
    <source>
        <dbReference type="ARBA" id="ARBA00022989"/>
    </source>
</evidence>
<evidence type="ECO:0000313" key="16">
    <source>
        <dbReference type="RefSeq" id="XP_005347128.1"/>
    </source>
</evidence>
<keyword evidence="5" id="KW-0552">Olfaction</keyword>